<dbReference type="Pfam" id="PF12662">
    <property type="entry name" value="cEGF"/>
    <property type="match status" value="1"/>
</dbReference>
<dbReference type="InterPro" id="IPR052235">
    <property type="entry name" value="Nephronectin_domain"/>
</dbReference>
<dbReference type="PROSITE" id="PS00010">
    <property type="entry name" value="ASX_HYDROXYL"/>
    <property type="match status" value="5"/>
</dbReference>
<comment type="caution">
    <text evidence="14">The sequence shown here is derived from an EMBL/GenBank/DDBJ whole genome shotgun (WGS) entry which is preliminary data.</text>
</comment>
<comment type="subcellular location">
    <subcellularLocation>
        <location evidence="1">Secreted</location>
        <location evidence="1">Extracellular space</location>
        <location evidence="1">Extracellular matrix</location>
    </subcellularLocation>
</comment>
<evidence type="ECO:0000256" key="7">
    <source>
        <dbReference type="ARBA" id="ARBA00022737"/>
    </source>
</evidence>
<keyword evidence="4" id="KW-0272">Extracellular matrix</keyword>
<dbReference type="InterPro" id="IPR009030">
    <property type="entry name" value="Growth_fac_rcpt_cys_sf"/>
</dbReference>
<keyword evidence="3" id="KW-0964">Secreted</keyword>
<dbReference type="Gene3D" id="2.10.25.10">
    <property type="entry name" value="Laminin"/>
    <property type="match status" value="23"/>
</dbReference>
<evidence type="ECO:0000256" key="11">
    <source>
        <dbReference type="PROSITE-ProRule" id="PRU00076"/>
    </source>
</evidence>
<evidence type="ECO:0000256" key="10">
    <source>
        <dbReference type="ARBA" id="ARBA00023180"/>
    </source>
</evidence>
<organism evidence="14 15">
    <name type="scientific">Xylocopa violacea</name>
    <name type="common">Violet carpenter bee</name>
    <name type="synonym">Apis violacea</name>
    <dbReference type="NCBI Taxonomy" id="135666"/>
    <lineage>
        <taxon>Eukaryota</taxon>
        <taxon>Metazoa</taxon>
        <taxon>Ecdysozoa</taxon>
        <taxon>Arthropoda</taxon>
        <taxon>Hexapoda</taxon>
        <taxon>Insecta</taxon>
        <taxon>Pterygota</taxon>
        <taxon>Neoptera</taxon>
        <taxon>Endopterygota</taxon>
        <taxon>Hymenoptera</taxon>
        <taxon>Apocrita</taxon>
        <taxon>Aculeata</taxon>
        <taxon>Apoidea</taxon>
        <taxon>Anthophila</taxon>
        <taxon>Apidae</taxon>
        <taxon>Xylocopa</taxon>
        <taxon>Xylocopa</taxon>
    </lineage>
</organism>
<dbReference type="InterPro" id="IPR049883">
    <property type="entry name" value="NOTCH1_EGF-like"/>
</dbReference>
<comment type="similarity">
    <text evidence="2">Belongs to the fibulin family.</text>
</comment>
<evidence type="ECO:0000256" key="2">
    <source>
        <dbReference type="ARBA" id="ARBA00006127"/>
    </source>
</evidence>
<evidence type="ECO:0000256" key="4">
    <source>
        <dbReference type="ARBA" id="ARBA00022530"/>
    </source>
</evidence>
<reference evidence="14 15" key="1">
    <citation type="submission" date="2024-08" db="EMBL/GenBank/DDBJ databases">
        <authorList>
            <person name="Will J Nash"/>
            <person name="Angela Man"/>
            <person name="Seanna McTaggart"/>
            <person name="Kendall Baker"/>
            <person name="Tom Barker"/>
            <person name="Leah Catchpole"/>
            <person name="Alex Durrant"/>
            <person name="Karim Gharbi"/>
            <person name="Naomi Irish"/>
            <person name="Gemy Kaithakottil"/>
            <person name="Debby Ku"/>
            <person name="Aaliyah Providence"/>
            <person name="Felix Shaw"/>
            <person name="David Swarbreck"/>
            <person name="Chris Watkins"/>
            <person name="Ann M. McCartney"/>
            <person name="Giulio Formenti"/>
            <person name="Alice Mouton"/>
            <person name="Noel Vella"/>
            <person name="Bjorn M von Reumont"/>
            <person name="Adriana Vella"/>
            <person name="Wilfried Haerty"/>
        </authorList>
    </citation>
    <scope>NUCLEOTIDE SEQUENCE [LARGE SCALE GENOMIC DNA]</scope>
</reference>
<protein>
    <recommendedName>
        <fullName evidence="13">EGF-like domain-containing protein</fullName>
    </recommendedName>
</protein>
<keyword evidence="5 11" id="KW-0245">EGF-like domain</keyword>
<dbReference type="SUPFAM" id="SSF57196">
    <property type="entry name" value="EGF/Laminin"/>
    <property type="match status" value="2"/>
</dbReference>
<evidence type="ECO:0000256" key="5">
    <source>
        <dbReference type="ARBA" id="ARBA00022536"/>
    </source>
</evidence>
<keyword evidence="15" id="KW-1185">Reference proteome</keyword>
<dbReference type="PANTHER" id="PTHR24050:SF27">
    <property type="entry name" value="FIBRILLIN-1"/>
    <property type="match status" value="1"/>
</dbReference>
<evidence type="ECO:0000259" key="13">
    <source>
        <dbReference type="PROSITE" id="PS50026"/>
    </source>
</evidence>
<accession>A0ABP1NP54</accession>
<keyword evidence="9" id="KW-1015">Disulfide bond</keyword>
<dbReference type="PANTHER" id="PTHR24050">
    <property type="entry name" value="PA14 DOMAIN-CONTAINING PROTEIN"/>
    <property type="match status" value="1"/>
</dbReference>
<evidence type="ECO:0000256" key="12">
    <source>
        <dbReference type="SAM" id="MobiDB-lite"/>
    </source>
</evidence>
<dbReference type="Pfam" id="PF14670">
    <property type="entry name" value="FXa_inhibition"/>
    <property type="match status" value="1"/>
</dbReference>
<dbReference type="PROSITE" id="PS01186">
    <property type="entry name" value="EGF_2"/>
    <property type="match status" value="4"/>
</dbReference>
<dbReference type="SMART" id="SM00181">
    <property type="entry name" value="EGF"/>
    <property type="match status" value="16"/>
</dbReference>
<dbReference type="SUPFAM" id="SSF57184">
    <property type="entry name" value="Growth factor receptor domain"/>
    <property type="match status" value="7"/>
</dbReference>
<dbReference type="InterPro" id="IPR018097">
    <property type="entry name" value="EGF_Ca-bd_CS"/>
</dbReference>
<dbReference type="SMART" id="SM00179">
    <property type="entry name" value="EGF_CA"/>
    <property type="match status" value="22"/>
</dbReference>
<dbReference type="InterPro" id="IPR001881">
    <property type="entry name" value="EGF-like_Ca-bd_dom"/>
</dbReference>
<keyword evidence="8" id="KW-0106">Calcium</keyword>
<proteinExistence type="inferred from homology"/>
<keyword evidence="6" id="KW-0732">Signal</keyword>
<dbReference type="InterPro" id="IPR055088">
    <property type="entry name" value="Fibulin_C"/>
</dbReference>
<feature type="compositionally biased region" description="Low complexity" evidence="12">
    <location>
        <begin position="206"/>
        <end position="253"/>
    </location>
</feature>
<feature type="domain" description="EGF-like" evidence="13">
    <location>
        <begin position="1077"/>
        <end position="1115"/>
    </location>
</feature>
<dbReference type="CDD" id="cd00054">
    <property type="entry name" value="EGF_CA"/>
    <property type="match status" value="9"/>
</dbReference>
<feature type="region of interest" description="Disordered" evidence="12">
    <location>
        <begin position="1199"/>
        <end position="1221"/>
    </location>
</feature>
<keyword evidence="7" id="KW-0677">Repeat</keyword>
<gene>
    <name evidence="14" type="ORF">XYLVIOL_LOCUS4995</name>
</gene>
<sequence length="1665" mass="184207">MRVERLVKRANFENDCREKERSGCDFSYARLKSTSSRRKKMIRVIDLRAVFFLLLAVQLQHERGLLFSEAKMEERFEKCCGLGVSWASEGLGCEKFTGPVSGVPTVEQGLCLEAVDICCVKAYHEQQCKKGKSDARAGAACVTSTKSKRIGRGDYHRDCCEACKLGILTGSMGQGCAFKKFTFGDPWDPAFLECCHEASPTTTTALTTDVTDGTSSSETTDTDSTSSSSMSSTSSQTSSTSSLSTETSDSTYSPSIPTPPLDDICQIMKGLLCSDICVPTPGSYYCKCRKGFTLLEDGKTCRQDLPTDRCKSSNPCEQRCTDNGVAVTCSCNPGYVLAKDKHSCIPESPGSKSTTVPDENDEYSPLCPAGYRYNTGTQVCDDVNECIEKRVCPGRCENTIGSYICASKDNFDIVSYENCPPGYQWEPAASLCLDIDECLMSPEPCPASKFCVNTQGSFSCLKMVGNNSCPAGFKYDTLLQKCEDVNECAEHIHSCLEDTEECRNIEGGYECDAKCDKGFKYNVNLGTCIDVDECIGPNNPCLDLNMTCINTVGSYKCVSANISTIQFTIDKKPLVCPAGYKSTNDSEAECVDVDECKERLHSCERNERCINEVGSYRCEQTLSTKENKLRPTKANLNKKHEDSYTYSYNSGYKLQASTSSVKAGSIVNQTVICDVGFVFDQRRSRCIDIDECSNGLANCGMGERCVNFDGGYRCSPACPPGFKPSNNNYYLNRIEESCQDINECALGLHSCNISTHYCINTNGSYYCEMFRTNSTTNRSLTYKRSNKLQTINDYPFSEPCANGYTKNARSGECVDVDECAVNAPCRDYEQCRNLPGSFECLPLCTAGWYFNTATKGCQDVDECLLGRHDCPQGTHQCVNTNGSFTCRLIPPCSPGFKRSFDGNCIDIDECLENLHTCRLELHQYCVNKNGSFECLTRLPSCQAGYEYSLATKRCEDIDECATGQYKCDSRLSEKCINLHGSYRCERPISFAQHRRARPACPTGFKYHHLLRKCADIDECAEGLHTCGGEICYNQPGGYSCAKAPKPITRKPVTTAAPAPSNKKCQPGTRLIKNRCVDINECREIEDACSSNEECVNTMGSYNCICKIGFRRENLTQACVDINECQMREDNCSVGQRCDNTIGSYTCTRYLSCGTGYTLNAATEICEDDDECLLGTHDCVGDYHCRNTLGSYRCERNPRKPVSQAQVQTTTPRPTTTTKPTTTIKSTTVKSTALTVTRPTSVPVIPTFTTVQRPYSCPQGFEPGFGGTCVDIDECQQTPNLCPRTMRCMNIIGSYRCVSRVICGNGFTLDPVSGQYCVDIDECAEGTHKCTRDQTCENRLGGYVCSCPPGYVVGPNKDCVDIDECSFYGNICGKTGTCENTVGSYRCVCKSGFENVGGMPSDGCQDINECERTPNLCQHTCQNVWGSYACICNNGFRLNPDNHSCTDIDECTEFKNNNLCIGICENTPGSYACKCPSGYNLNGRVCEDIDECKMGQVCAGSDEICHNTRGSFRCNKINCPSGYHRDRDQINRCVKSSRCYINDLECIRQPSSYSFNFISLVSMYPIAPNRPEELFKMQHRHYVPGLTSQFNMALVNVRAPLGVQRVTESCFALKRPEPSQAVLVMTQSIQGPQEIELNLNMELYRNRIFDGSIVAKLFIFVSEYEF</sequence>
<feature type="compositionally biased region" description="Low complexity" evidence="12">
    <location>
        <begin position="1208"/>
        <end position="1221"/>
    </location>
</feature>
<dbReference type="EMBL" id="CAXAJV020001292">
    <property type="protein sequence ID" value="CAL7941416.1"/>
    <property type="molecule type" value="Genomic_DNA"/>
</dbReference>
<feature type="domain" description="EGF-like" evidence="13">
    <location>
        <begin position="1360"/>
        <end position="1404"/>
    </location>
</feature>
<dbReference type="InterPro" id="IPR026823">
    <property type="entry name" value="cEGF"/>
</dbReference>
<feature type="domain" description="EGF-like" evidence="13">
    <location>
        <begin position="1446"/>
        <end position="1486"/>
    </location>
</feature>
<keyword evidence="10" id="KW-0325">Glycoprotein</keyword>
<dbReference type="Pfam" id="PF22914">
    <property type="entry name" value="Fibulin_C"/>
    <property type="match status" value="1"/>
</dbReference>
<evidence type="ECO:0000256" key="1">
    <source>
        <dbReference type="ARBA" id="ARBA00004498"/>
    </source>
</evidence>
<dbReference type="InterPro" id="IPR000742">
    <property type="entry name" value="EGF"/>
</dbReference>
<dbReference type="Proteomes" id="UP001642520">
    <property type="component" value="Unassembled WGS sequence"/>
</dbReference>
<dbReference type="PROSITE" id="PS01187">
    <property type="entry name" value="EGF_CA"/>
    <property type="match status" value="7"/>
</dbReference>
<dbReference type="InterPro" id="IPR000152">
    <property type="entry name" value="EGF-type_Asp/Asn_hydroxyl_site"/>
</dbReference>
<evidence type="ECO:0000256" key="8">
    <source>
        <dbReference type="ARBA" id="ARBA00022837"/>
    </source>
</evidence>
<evidence type="ECO:0000313" key="14">
    <source>
        <dbReference type="EMBL" id="CAL7941416.1"/>
    </source>
</evidence>
<feature type="region of interest" description="Disordered" evidence="12">
    <location>
        <begin position="206"/>
        <end position="255"/>
    </location>
</feature>
<dbReference type="PROSITE" id="PS50026">
    <property type="entry name" value="EGF_3"/>
    <property type="match status" value="5"/>
</dbReference>
<comment type="caution">
    <text evidence="11">Lacks conserved residue(s) required for the propagation of feature annotation.</text>
</comment>
<feature type="domain" description="EGF-like" evidence="13">
    <location>
        <begin position="1405"/>
        <end position="1445"/>
    </location>
</feature>
<evidence type="ECO:0000256" key="6">
    <source>
        <dbReference type="ARBA" id="ARBA00022729"/>
    </source>
</evidence>
<dbReference type="Pfam" id="PF07645">
    <property type="entry name" value="EGF_CA"/>
    <property type="match status" value="19"/>
</dbReference>
<evidence type="ECO:0000256" key="3">
    <source>
        <dbReference type="ARBA" id="ARBA00022525"/>
    </source>
</evidence>
<evidence type="ECO:0000313" key="15">
    <source>
        <dbReference type="Proteomes" id="UP001642520"/>
    </source>
</evidence>
<evidence type="ECO:0000256" key="9">
    <source>
        <dbReference type="ARBA" id="ARBA00023157"/>
    </source>
</evidence>
<name>A0ABP1NP54_XYLVO</name>
<feature type="domain" description="EGF-like" evidence="13">
    <location>
        <begin position="1318"/>
        <end position="1359"/>
    </location>
</feature>